<dbReference type="SUPFAM" id="SSF56672">
    <property type="entry name" value="DNA/RNA polymerases"/>
    <property type="match status" value="1"/>
</dbReference>
<keyword evidence="2" id="KW-0808">Transferase</keyword>
<reference evidence="2" key="1">
    <citation type="journal article" date="2019" name="Sci. Rep.">
        <title>Draft genome of Tanacetum cinerariifolium, the natural source of mosquito coil.</title>
        <authorList>
            <person name="Yamashiro T."/>
            <person name="Shiraishi A."/>
            <person name="Satake H."/>
            <person name="Nakayama K."/>
        </authorList>
    </citation>
    <scope>NUCLEOTIDE SEQUENCE</scope>
</reference>
<name>A0A6L2NYQ5_TANCI</name>
<evidence type="ECO:0000259" key="1">
    <source>
        <dbReference type="PROSITE" id="PS50878"/>
    </source>
</evidence>
<protein>
    <submittedName>
        <fullName evidence="2">Cysteine-rich receptor-like protein kinase</fullName>
    </submittedName>
</protein>
<proteinExistence type="predicted"/>
<feature type="domain" description="Reverse transcriptase" evidence="1">
    <location>
        <begin position="140"/>
        <end position="388"/>
    </location>
</feature>
<dbReference type="PROSITE" id="PS50878">
    <property type="entry name" value="RT_POL"/>
    <property type="match status" value="1"/>
</dbReference>
<dbReference type="EMBL" id="BKCJ010010379">
    <property type="protein sequence ID" value="GEU91313.1"/>
    <property type="molecule type" value="Genomic_DNA"/>
</dbReference>
<dbReference type="InterPro" id="IPR043502">
    <property type="entry name" value="DNA/RNA_pol_sf"/>
</dbReference>
<comment type="caution">
    <text evidence="2">The sequence shown here is derived from an EMBL/GenBank/DDBJ whole genome shotgun (WGS) entry which is preliminary data.</text>
</comment>
<dbReference type="InterPro" id="IPR000477">
    <property type="entry name" value="RT_dom"/>
</dbReference>
<dbReference type="AlphaFoldDB" id="A0A6L2NYQ5"/>
<dbReference type="PANTHER" id="PTHR46890:SF50">
    <property type="entry name" value="RNA-DIRECTED DNA POLYMERASE, EUKARYOTA, REVERSE TRANSCRIPTASE ZINC-BINDING DOMAIN PROTEIN-RELATED"/>
    <property type="match status" value="1"/>
</dbReference>
<keyword evidence="2" id="KW-0675">Receptor</keyword>
<dbReference type="CDD" id="cd01650">
    <property type="entry name" value="RT_nLTR_like"/>
    <property type="match status" value="1"/>
</dbReference>
<dbReference type="Pfam" id="PF00078">
    <property type="entry name" value="RVT_1"/>
    <property type="match status" value="1"/>
</dbReference>
<gene>
    <name evidence="2" type="ORF">Tci_063291</name>
</gene>
<accession>A0A6L2NYQ5</accession>
<sequence>MKLCNDLIRLKNSRDGFWFTFGDFNAVRSEYVDVKLRGRKFTRISSNGLKLSKIDRFLVSSDVINREPSYSRPEFFSSKFKRLSFDQCLAIERPFCDEEIKKAIWECGDDKAPGPDGMTFEFVKHFWDIVGIDFRNIVKHFGTSASLTKGCNPSFISLIPKGADPTTPKEYRPISLIGCQYKVIVKLLANSFTLVLLSIISNTQSAYIKGRQIIDGPLIVNKLISWSKKHKSKLMIFKVNFEKEFDSIHWSFLDNVMIWMGFSFIWNFFLKRGLRQGDPLSPFLFLVVAKALHVVMEEENEKNIFRGIRVAQNYNTISHLQFADDVLFVGGTNPHDYESTNNSCWKSIVKAGMEIQDMGFHFFEAFSRKLGRGSSMYFWTEPWLGNHILSKNLRGCLHLKRHMNVVLVIDVEVMMITFNGYGIGVDPSKVEGRWQNSTSLWNYFVTFVMVQVKTVGTSC</sequence>
<keyword evidence="2" id="KW-0418">Kinase</keyword>
<evidence type="ECO:0000313" key="2">
    <source>
        <dbReference type="EMBL" id="GEU91313.1"/>
    </source>
</evidence>
<organism evidence="2">
    <name type="scientific">Tanacetum cinerariifolium</name>
    <name type="common">Dalmatian daisy</name>
    <name type="synonym">Chrysanthemum cinerariifolium</name>
    <dbReference type="NCBI Taxonomy" id="118510"/>
    <lineage>
        <taxon>Eukaryota</taxon>
        <taxon>Viridiplantae</taxon>
        <taxon>Streptophyta</taxon>
        <taxon>Embryophyta</taxon>
        <taxon>Tracheophyta</taxon>
        <taxon>Spermatophyta</taxon>
        <taxon>Magnoliopsida</taxon>
        <taxon>eudicotyledons</taxon>
        <taxon>Gunneridae</taxon>
        <taxon>Pentapetalae</taxon>
        <taxon>asterids</taxon>
        <taxon>campanulids</taxon>
        <taxon>Asterales</taxon>
        <taxon>Asteraceae</taxon>
        <taxon>Asteroideae</taxon>
        <taxon>Anthemideae</taxon>
        <taxon>Anthemidinae</taxon>
        <taxon>Tanacetum</taxon>
    </lineage>
</organism>
<dbReference type="GO" id="GO:0016301">
    <property type="term" value="F:kinase activity"/>
    <property type="evidence" value="ECO:0007669"/>
    <property type="project" value="UniProtKB-KW"/>
</dbReference>
<dbReference type="PANTHER" id="PTHR46890">
    <property type="entry name" value="NON-LTR RETROLELEMENT REVERSE TRANSCRIPTASE-LIKE PROTEIN-RELATED"/>
    <property type="match status" value="1"/>
</dbReference>
<dbReference type="InterPro" id="IPR052343">
    <property type="entry name" value="Retrotransposon-Effector_Assoc"/>
</dbReference>